<dbReference type="InterPro" id="IPR043917">
    <property type="entry name" value="DUF5753"/>
</dbReference>
<evidence type="ECO:0000259" key="1">
    <source>
        <dbReference type="Pfam" id="PF19054"/>
    </source>
</evidence>
<sequence>MTVLQRQLGRRLRQLREAARKTDHDVAQSGLVFRAKLRRIETGQQPIQPDDVRDLCQLYGATPATTDQLTRWAQTCTQPGWWEDFDPASTTRDRLYASLEPTADHLYIYELGQVPELLQTPDYAQALCLGVNPDASQAAVRDHLKHQQERQAVLIERTPPMRLAAILNENALTRPVGDPDVVRQQIQLLCAFADRVHIDIRYLPWKAGAHPAISAGGFTILDFTDPDDPDIVYAPTLTGARYGERPAELTEYRRIFTSTYALSVPISDYRL</sequence>
<evidence type="ECO:0000313" key="3">
    <source>
        <dbReference type="Proteomes" id="UP000612585"/>
    </source>
</evidence>
<dbReference type="CDD" id="cd00093">
    <property type="entry name" value="HTH_XRE"/>
    <property type="match status" value="1"/>
</dbReference>
<dbReference type="Gene3D" id="1.10.260.40">
    <property type="entry name" value="lambda repressor-like DNA-binding domains"/>
    <property type="match status" value="1"/>
</dbReference>
<gene>
    <name evidence="2" type="ORF">Vau01_108870</name>
</gene>
<dbReference type="InterPro" id="IPR010982">
    <property type="entry name" value="Lambda_DNA-bd_dom_sf"/>
</dbReference>
<dbReference type="RefSeq" id="WP_204009706.1">
    <property type="nucleotide sequence ID" value="NZ_BOPG01000092.1"/>
</dbReference>
<dbReference type="EMBL" id="BOPG01000092">
    <property type="protein sequence ID" value="GIJ63371.1"/>
    <property type="molecule type" value="Genomic_DNA"/>
</dbReference>
<name>A0A8J4E6F7_9ACTN</name>
<dbReference type="InterPro" id="IPR001387">
    <property type="entry name" value="Cro/C1-type_HTH"/>
</dbReference>
<dbReference type="Pfam" id="PF19054">
    <property type="entry name" value="DUF5753"/>
    <property type="match status" value="1"/>
</dbReference>
<organism evidence="2 3">
    <name type="scientific">Virgisporangium aurantiacum</name>
    <dbReference type="NCBI Taxonomy" id="175570"/>
    <lineage>
        <taxon>Bacteria</taxon>
        <taxon>Bacillati</taxon>
        <taxon>Actinomycetota</taxon>
        <taxon>Actinomycetes</taxon>
        <taxon>Micromonosporales</taxon>
        <taxon>Micromonosporaceae</taxon>
        <taxon>Virgisporangium</taxon>
    </lineage>
</organism>
<feature type="domain" description="DUF5753" evidence="1">
    <location>
        <begin position="94"/>
        <end position="263"/>
    </location>
</feature>
<reference evidence="2" key="1">
    <citation type="submission" date="2021-01" db="EMBL/GenBank/DDBJ databases">
        <title>Whole genome shotgun sequence of Virgisporangium aurantiacum NBRC 16421.</title>
        <authorList>
            <person name="Komaki H."/>
            <person name="Tamura T."/>
        </authorList>
    </citation>
    <scope>NUCLEOTIDE SEQUENCE</scope>
    <source>
        <strain evidence="2">NBRC 16421</strain>
    </source>
</reference>
<comment type="caution">
    <text evidence="2">The sequence shown here is derived from an EMBL/GenBank/DDBJ whole genome shotgun (WGS) entry which is preliminary data.</text>
</comment>
<dbReference type="SUPFAM" id="SSF47413">
    <property type="entry name" value="lambda repressor-like DNA-binding domains"/>
    <property type="match status" value="1"/>
</dbReference>
<proteinExistence type="predicted"/>
<evidence type="ECO:0000313" key="2">
    <source>
        <dbReference type="EMBL" id="GIJ63371.1"/>
    </source>
</evidence>
<accession>A0A8J4E6F7</accession>
<dbReference type="AlphaFoldDB" id="A0A8J4E6F7"/>
<keyword evidence="3" id="KW-1185">Reference proteome</keyword>
<dbReference type="Pfam" id="PF13560">
    <property type="entry name" value="HTH_31"/>
    <property type="match status" value="1"/>
</dbReference>
<dbReference type="GO" id="GO:0003677">
    <property type="term" value="F:DNA binding"/>
    <property type="evidence" value="ECO:0007669"/>
    <property type="project" value="InterPro"/>
</dbReference>
<protein>
    <submittedName>
        <fullName evidence="2">Transcriptional regulator</fullName>
    </submittedName>
</protein>
<dbReference type="Proteomes" id="UP000612585">
    <property type="component" value="Unassembled WGS sequence"/>
</dbReference>